<evidence type="ECO:0000256" key="7">
    <source>
        <dbReference type="ARBA" id="ARBA00023008"/>
    </source>
</evidence>
<evidence type="ECO:0000256" key="8">
    <source>
        <dbReference type="ARBA" id="ARBA00023136"/>
    </source>
</evidence>
<evidence type="ECO:0000313" key="13">
    <source>
        <dbReference type="Proteomes" id="UP001235840"/>
    </source>
</evidence>
<dbReference type="Gene3D" id="2.60.40.1220">
    <property type="match status" value="1"/>
</dbReference>
<dbReference type="SUPFAM" id="SSF81296">
    <property type="entry name" value="E set domains"/>
    <property type="match status" value="1"/>
</dbReference>
<dbReference type="InterPro" id="IPR008457">
    <property type="entry name" value="Cu-R_CopD_dom"/>
</dbReference>
<dbReference type="PANTHER" id="PTHR34820:SF4">
    <property type="entry name" value="INNER MEMBRANE PROTEIN YEBZ"/>
    <property type="match status" value="1"/>
</dbReference>
<proteinExistence type="predicted"/>
<keyword evidence="5" id="KW-0732">Signal</keyword>
<comment type="caution">
    <text evidence="12">The sequence shown here is derived from an EMBL/GenBank/DDBJ whole genome shotgun (WGS) entry which is preliminary data.</text>
</comment>
<dbReference type="InterPro" id="IPR014755">
    <property type="entry name" value="Cu-Rt/internalin_Ig-like"/>
</dbReference>
<feature type="transmembrane region" description="Helical" evidence="9">
    <location>
        <begin position="355"/>
        <end position="377"/>
    </location>
</feature>
<accession>A0ABT9W1X7</accession>
<keyword evidence="3 9" id="KW-0812">Transmembrane</keyword>
<evidence type="ECO:0000256" key="2">
    <source>
        <dbReference type="ARBA" id="ARBA00022475"/>
    </source>
</evidence>
<feature type="transmembrane region" description="Helical" evidence="9">
    <location>
        <begin position="315"/>
        <end position="334"/>
    </location>
</feature>
<evidence type="ECO:0000259" key="11">
    <source>
        <dbReference type="Pfam" id="PF05425"/>
    </source>
</evidence>
<dbReference type="InterPro" id="IPR007348">
    <property type="entry name" value="CopC_dom"/>
</dbReference>
<keyword evidence="7" id="KW-0186">Copper</keyword>
<sequence>MKSMLNKLVERAKHTKIVWLLLLFSVAFLVVAPSVGNAQVVIEESFPKPESILREAPAEIEIQVSEYIPNIMGQLLLKDEQGSLLAQEMFEKGSTFQMDVPLLEDGTYFVHWQVLDTDVQVTGGAFRFMISHEDAETEATLFNNIFSNNDSNIDDQQESKLSMLSRAGKLVIMLCVAGWIIFHYLFWSKEGERNVRLASHMKLRIERRLYIISALLMLLLDSTHILQQSADFLGSSWDNREVLQLSIAVATSSMFGVIALVRICSLVLLIALTFLHSFKYREGLKVILGVILIISFSWSQHAYLGNVFVSHSVHLLLLTVWFAGLLGFGIYSFVLKSDTLALSYIHKRLAFFSKLSIYLLLFTVGSGLLLSFGYVGSWTKLFSTSYGVILLWKLVLFTPVLLIATLHRLVWWPSLIKVQSEQYKKQGINALLWGLRIELLLALAVTIISGILSQTDPPVDLEHLRHDHDVHIHLDSSAASTPDEIMLEGFVLKDRKRLEGAKVTFDLWDKKHEDLFSDIQNYCNANNIRLDVFMDVLAERGVVQSSKGKETSDHTYQAVLQLDAKVWTVNVTVEHEALEGGRTSQEFTLAMGD</sequence>
<dbReference type="InterPro" id="IPR014756">
    <property type="entry name" value="Ig_E-set"/>
</dbReference>
<evidence type="ECO:0000256" key="5">
    <source>
        <dbReference type="ARBA" id="ARBA00022729"/>
    </source>
</evidence>
<feature type="transmembrane region" description="Helical" evidence="9">
    <location>
        <begin position="247"/>
        <end position="274"/>
    </location>
</feature>
<feature type="transmembrane region" description="Helical" evidence="9">
    <location>
        <begin position="430"/>
        <end position="452"/>
    </location>
</feature>
<evidence type="ECO:0000256" key="9">
    <source>
        <dbReference type="SAM" id="Phobius"/>
    </source>
</evidence>
<dbReference type="Pfam" id="PF04234">
    <property type="entry name" value="CopC"/>
    <property type="match status" value="1"/>
</dbReference>
<name>A0ABT9W1X7_9BACI</name>
<feature type="transmembrane region" description="Helical" evidence="9">
    <location>
        <begin position="389"/>
        <end position="410"/>
    </location>
</feature>
<organism evidence="12 13">
    <name type="scientific">Caldalkalibacillus horti</name>
    <dbReference type="NCBI Taxonomy" id="77523"/>
    <lineage>
        <taxon>Bacteria</taxon>
        <taxon>Bacillati</taxon>
        <taxon>Bacillota</taxon>
        <taxon>Bacilli</taxon>
        <taxon>Bacillales</taxon>
        <taxon>Bacillaceae</taxon>
        <taxon>Caldalkalibacillus</taxon>
    </lineage>
</organism>
<feature type="domain" description="Copper resistance protein D" evidence="11">
    <location>
        <begin position="349"/>
        <end position="452"/>
    </location>
</feature>
<evidence type="ECO:0000256" key="3">
    <source>
        <dbReference type="ARBA" id="ARBA00022692"/>
    </source>
</evidence>
<evidence type="ECO:0000256" key="6">
    <source>
        <dbReference type="ARBA" id="ARBA00022989"/>
    </source>
</evidence>
<dbReference type="Proteomes" id="UP001235840">
    <property type="component" value="Unassembled WGS sequence"/>
</dbReference>
<evidence type="ECO:0000259" key="10">
    <source>
        <dbReference type="Pfam" id="PF04234"/>
    </source>
</evidence>
<feature type="transmembrane region" description="Helical" evidence="9">
    <location>
        <begin position="208"/>
        <end position="227"/>
    </location>
</feature>
<dbReference type="InterPro" id="IPR032694">
    <property type="entry name" value="CopC/D"/>
</dbReference>
<gene>
    <name evidence="12" type="ORF">J2S11_002991</name>
</gene>
<comment type="subcellular location">
    <subcellularLocation>
        <location evidence="1">Cell membrane</location>
        <topology evidence="1">Multi-pass membrane protein</topology>
    </subcellularLocation>
</comment>
<evidence type="ECO:0000313" key="12">
    <source>
        <dbReference type="EMBL" id="MDQ0167074.1"/>
    </source>
</evidence>
<protein>
    <submittedName>
        <fullName evidence="12">Copper export protein/methionine-rich copper-binding protein CopC</fullName>
    </submittedName>
</protein>
<evidence type="ECO:0000256" key="4">
    <source>
        <dbReference type="ARBA" id="ARBA00022723"/>
    </source>
</evidence>
<keyword evidence="4" id="KW-0479">Metal-binding</keyword>
<feature type="transmembrane region" description="Helical" evidence="9">
    <location>
        <begin position="286"/>
        <end position="303"/>
    </location>
</feature>
<feature type="transmembrane region" description="Helical" evidence="9">
    <location>
        <begin position="167"/>
        <end position="187"/>
    </location>
</feature>
<evidence type="ECO:0000256" key="1">
    <source>
        <dbReference type="ARBA" id="ARBA00004651"/>
    </source>
</evidence>
<keyword evidence="13" id="KW-1185">Reference proteome</keyword>
<dbReference type="EMBL" id="JAUSTY010000012">
    <property type="protein sequence ID" value="MDQ0167074.1"/>
    <property type="molecule type" value="Genomic_DNA"/>
</dbReference>
<keyword evidence="8 9" id="KW-0472">Membrane</keyword>
<dbReference type="Pfam" id="PF05425">
    <property type="entry name" value="CopD"/>
    <property type="match status" value="1"/>
</dbReference>
<feature type="domain" description="CopC" evidence="10">
    <location>
        <begin position="42"/>
        <end position="130"/>
    </location>
</feature>
<keyword evidence="2" id="KW-1003">Cell membrane</keyword>
<reference evidence="12 13" key="1">
    <citation type="submission" date="2023-07" db="EMBL/GenBank/DDBJ databases">
        <title>Genomic Encyclopedia of Type Strains, Phase IV (KMG-IV): sequencing the most valuable type-strain genomes for metagenomic binning, comparative biology and taxonomic classification.</title>
        <authorList>
            <person name="Goeker M."/>
        </authorList>
    </citation>
    <scope>NUCLEOTIDE SEQUENCE [LARGE SCALE GENOMIC DNA]</scope>
    <source>
        <strain evidence="12 13">DSM 12751</strain>
    </source>
</reference>
<keyword evidence="6 9" id="KW-1133">Transmembrane helix</keyword>
<dbReference type="PANTHER" id="PTHR34820">
    <property type="entry name" value="INNER MEMBRANE PROTEIN YEBZ"/>
    <property type="match status" value="1"/>
</dbReference>